<proteinExistence type="predicted"/>
<accession>T1KNN2</accession>
<dbReference type="HOGENOM" id="CLU_1236456_0_0_1"/>
<sequence>MYSHSAQVSSQSPTVNSMPFLLSPNNCGYNLTSYYQGANLALGHLSLPSSLWAPRTSTANNRNTSGNNNSQLRLASSLRDQPLLIKHGHCTGCSNSSGQTRDDQANLESISRETPKKLTPTISITPTTTVTSTSSPSTTSLQVNRNQTSKSNHSHHNGSPLSAWSAAAAAAAAAYASLLPSTTSSQPSKTAMKRQSKKMVITMYSIGVPSTLELFTPKIQQKIC</sequence>
<keyword evidence="3" id="KW-1185">Reference proteome</keyword>
<dbReference type="Proteomes" id="UP000015104">
    <property type="component" value="Unassembled WGS sequence"/>
</dbReference>
<dbReference type="EnsemblMetazoa" id="tetur16g01580.1">
    <property type="protein sequence ID" value="tetur16g01580.1"/>
    <property type="gene ID" value="tetur16g01580"/>
</dbReference>
<organism evidence="2 3">
    <name type="scientific">Tetranychus urticae</name>
    <name type="common">Two-spotted spider mite</name>
    <dbReference type="NCBI Taxonomy" id="32264"/>
    <lineage>
        <taxon>Eukaryota</taxon>
        <taxon>Metazoa</taxon>
        <taxon>Ecdysozoa</taxon>
        <taxon>Arthropoda</taxon>
        <taxon>Chelicerata</taxon>
        <taxon>Arachnida</taxon>
        <taxon>Acari</taxon>
        <taxon>Acariformes</taxon>
        <taxon>Trombidiformes</taxon>
        <taxon>Prostigmata</taxon>
        <taxon>Eleutherengona</taxon>
        <taxon>Raphignathae</taxon>
        <taxon>Tetranychoidea</taxon>
        <taxon>Tetranychidae</taxon>
        <taxon>Tetranychus</taxon>
    </lineage>
</organism>
<dbReference type="AlphaFoldDB" id="T1KNN2"/>
<feature type="region of interest" description="Disordered" evidence="1">
    <location>
        <begin position="92"/>
        <end position="160"/>
    </location>
</feature>
<reference evidence="2" key="2">
    <citation type="submission" date="2015-06" db="UniProtKB">
        <authorList>
            <consortium name="EnsemblMetazoa"/>
        </authorList>
    </citation>
    <scope>IDENTIFICATION</scope>
</reference>
<protein>
    <submittedName>
        <fullName evidence="2">Uncharacterized protein</fullName>
    </submittedName>
</protein>
<feature type="compositionally biased region" description="Polar residues" evidence="1">
    <location>
        <begin position="142"/>
        <end position="151"/>
    </location>
</feature>
<name>T1KNN2_TETUR</name>
<dbReference type="EMBL" id="CAEY01000277">
    <property type="status" value="NOT_ANNOTATED_CDS"/>
    <property type="molecule type" value="Genomic_DNA"/>
</dbReference>
<feature type="compositionally biased region" description="Basic and acidic residues" evidence="1">
    <location>
        <begin position="100"/>
        <end position="116"/>
    </location>
</feature>
<feature type="compositionally biased region" description="Low complexity" evidence="1">
    <location>
        <begin position="117"/>
        <end position="141"/>
    </location>
</feature>
<evidence type="ECO:0000313" key="3">
    <source>
        <dbReference type="Proteomes" id="UP000015104"/>
    </source>
</evidence>
<evidence type="ECO:0000256" key="1">
    <source>
        <dbReference type="SAM" id="MobiDB-lite"/>
    </source>
</evidence>
<reference evidence="3" key="1">
    <citation type="submission" date="2011-08" db="EMBL/GenBank/DDBJ databases">
        <authorList>
            <person name="Rombauts S."/>
        </authorList>
    </citation>
    <scope>NUCLEOTIDE SEQUENCE</scope>
    <source>
        <strain evidence="3">London</strain>
    </source>
</reference>
<evidence type="ECO:0000313" key="2">
    <source>
        <dbReference type="EnsemblMetazoa" id="tetur16g01580.1"/>
    </source>
</evidence>